<evidence type="ECO:0000256" key="3">
    <source>
        <dbReference type="ARBA" id="ARBA00013081"/>
    </source>
</evidence>
<keyword evidence="8" id="KW-0464">Manganese</keyword>
<organism evidence="12 13">
    <name type="scientific">Apatococcus fuscideae</name>
    <dbReference type="NCBI Taxonomy" id="2026836"/>
    <lineage>
        <taxon>Eukaryota</taxon>
        <taxon>Viridiplantae</taxon>
        <taxon>Chlorophyta</taxon>
        <taxon>core chlorophytes</taxon>
        <taxon>Trebouxiophyceae</taxon>
        <taxon>Chlorellales</taxon>
        <taxon>Chlorellaceae</taxon>
        <taxon>Apatococcus</taxon>
    </lineage>
</organism>
<evidence type="ECO:0000256" key="4">
    <source>
        <dbReference type="ARBA" id="ARBA00022723"/>
    </source>
</evidence>
<dbReference type="Pfam" id="PF13181">
    <property type="entry name" value="TPR_8"/>
    <property type="match status" value="1"/>
</dbReference>
<feature type="domain" description="Serine/threonine specific protein phosphatases" evidence="11">
    <location>
        <begin position="191"/>
        <end position="467"/>
    </location>
</feature>
<keyword evidence="7 10" id="KW-0802">TPR repeat</keyword>
<dbReference type="Proteomes" id="UP001485043">
    <property type="component" value="Unassembled WGS sequence"/>
</dbReference>
<sequence>MGPDETDLVAAEELKAKANSAFKEKDYTAALVEYTKAIQLAPTSAIYYANRAFTHIRLESCGSAVADATRAIELDPKYVKGYYRRADANFALGKFKLAYKDFRLAAKFAPHDPDLRKKLAETERVVKRLRFEEAIASEEERPAAETLDLASLAVEGSYAGPQMTGSEKDGYEISLTFVEAMMEHFREQQILHRRFACQILLTARGHLKALPSLVDIPLEDSQHFTVCGDVHGQFYDLLNIFKLNGLPSESNPYLFNGDFVDRGSFSVEIILTLLAFKCLYPQHVHLARGNHESKHMNQVYGFEGEVKHKYNGTVMDIFRELFCWLPLAHVINKRVIVVHGGLFARDGVTLDDIRKIDRNRQPPDDGLMCELLWSDPQPTKGRSPNKRGVGVAFGPDVTRAFLELNKLDLLVRSHEAKPDGYEVEHNGDCVTVFSAPNYCDQMGNKGAFIRFKGADMIPEFTTFAAVSHPDVKAMAYASSMFGSSLLGV</sequence>
<accession>A0AAW1TF32</accession>
<gene>
    <name evidence="12" type="ORF">WJX84_005220</name>
</gene>
<evidence type="ECO:0000256" key="8">
    <source>
        <dbReference type="ARBA" id="ARBA00023211"/>
    </source>
</evidence>
<feature type="active site" description="Proton donor/acceptor" evidence="9">
    <location>
        <position position="291"/>
    </location>
</feature>
<dbReference type="InterPro" id="IPR041753">
    <property type="entry name" value="PP5_C"/>
</dbReference>
<reference evidence="12 13" key="1">
    <citation type="journal article" date="2024" name="Nat. Commun.">
        <title>Phylogenomics reveals the evolutionary origins of lichenization in chlorophyte algae.</title>
        <authorList>
            <person name="Puginier C."/>
            <person name="Libourel C."/>
            <person name="Otte J."/>
            <person name="Skaloud P."/>
            <person name="Haon M."/>
            <person name="Grisel S."/>
            <person name="Petersen M."/>
            <person name="Berrin J.G."/>
            <person name="Delaux P.M."/>
            <person name="Dal Grande F."/>
            <person name="Keller J."/>
        </authorList>
    </citation>
    <scope>NUCLEOTIDE SEQUENCE [LARGE SCALE GENOMIC DNA]</scope>
    <source>
        <strain evidence="12 13">SAG 2523</strain>
    </source>
</reference>
<comment type="caution">
    <text evidence="12">The sequence shown here is derived from an EMBL/GenBank/DDBJ whole genome shotgun (WGS) entry which is preliminary data.</text>
</comment>
<dbReference type="SMART" id="SM00156">
    <property type="entry name" value="PP2Ac"/>
    <property type="match status" value="1"/>
</dbReference>
<comment type="cofactor">
    <cofactor evidence="1">
        <name>Mn(2+)</name>
        <dbReference type="ChEBI" id="CHEBI:29035"/>
    </cofactor>
</comment>
<dbReference type="Gene3D" id="1.25.40.10">
    <property type="entry name" value="Tetratricopeptide repeat domain"/>
    <property type="match status" value="1"/>
</dbReference>
<name>A0AAW1TF32_9CHLO</name>
<dbReference type="AlphaFoldDB" id="A0AAW1TF32"/>
<dbReference type="InterPro" id="IPR011990">
    <property type="entry name" value="TPR-like_helical_dom_sf"/>
</dbReference>
<comment type="similarity">
    <text evidence="2">Belongs to the PPP phosphatase family. PP-5 (PP-T) subfamily.</text>
</comment>
<dbReference type="PANTHER" id="PTHR45668:SF5">
    <property type="entry name" value="SERINE_THREONINE-PROTEIN PHOSPHATASE 5"/>
    <property type="match status" value="1"/>
</dbReference>
<evidence type="ECO:0000256" key="5">
    <source>
        <dbReference type="ARBA" id="ARBA00022737"/>
    </source>
</evidence>
<proteinExistence type="inferred from homology"/>
<dbReference type="InterPro" id="IPR029052">
    <property type="entry name" value="Metallo-depent_PP-like"/>
</dbReference>
<dbReference type="FunFam" id="3.60.21.10:FF:000017">
    <property type="entry name" value="Serine/threonine-protein phosphatase"/>
    <property type="match status" value="1"/>
</dbReference>
<feature type="repeat" description="TPR" evidence="10">
    <location>
        <begin position="11"/>
        <end position="44"/>
    </location>
</feature>
<evidence type="ECO:0000256" key="2">
    <source>
        <dbReference type="ARBA" id="ARBA00008786"/>
    </source>
</evidence>
<keyword evidence="4" id="KW-0479">Metal-binding</keyword>
<protein>
    <recommendedName>
        <fullName evidence="3">protein-serine/threonine phosphatase</fullName>
        <ecNumber evidence="3">3.1.3.16</ecNumber>
    </recommendedName>
</protein>
<dbReference type="SMART" id="SM00028">
    <property type="entry name" value="TPR"/>
    <property type="match status" value="3"/>
</dbReference>
<dbReference type="EMBL" id="JALJOV010000042">
    <property type="protein sequence ID" value="KAK9868165.1"/>
    <property type="molecule type" value="Genomic_DNA"/>
</dbReference>
<evidence type="ECO:0000256" key="10">
    <source>
        <dbReference type="PROSITE-ProRule" id="PRU00339"/>
    </source>
</evidence>
<evidence type="ECO:0000256" key="6">
    <source>
        <dbReference type="ARBA" id="ARBA00022801"/>
    </source>
</evidence>
<dbReference type="PROSITE" id="PS50005">
    <property type="entry name" value="TPR"/>
    <property type="match status" value="1"/>
</dbReference>
<dbReference type="Pfam" id="PF00149">
    <property type="entry name" value="Metallophos"/>
    <property type="match status" value="1"/>
</dbReference>
<evidence type="ECO:0000256" key="1">
    <source>
        <dbReference type="ARBA" id="ARBA00001936"/>
    </source>
</evidence>
<dbReference type="PIRSF" id="PIRSF033096">
    <property type="entry name" value="PPPtase_5"/>
    <property type="match status" value="1"/>
</dbReference>
<keyword evidence="6" id="KW-0378">Hydrolase</keyword>
<dbReference type="Gene3D" id="3.60.21.10">
    <property type="match status" value="1"/>
</dbReference>
<evidence type="ECO:0000256" key="7">
    <source>
        <dbReference type="ARBA" id="ARBA00022803"/>
    </source>
</evidence>
<dbReference type="InterPro" id="IPR004843">
    <property type="entry name" value="Calcineurin-like_PHP"/>
</dbReference>
<dbReference type="InterPro" id="IPR006186">
    <property type="entry name" value="Ser/Thr-sp_prot-phosphatase"/>
</dbReference>
<dbReference type="GO" id="GO:0004722">
    <property type="term" value="F:protein serine/threonine phosphatase activity"/>
    <property type="evidence" value="ECO:0007669"/>
    <property type="project" value="UniProtKB-EC"/>
</dbReference>
<evidence type="ECO:0000313" key="13">
    <source>
        <dbReference type="Proteomes" id="UP001485043"/>
    </source>
</evidence>
<dbReference type="EC" id="3.1.3.16" evidence="3"/>
<keyword evidence="5" id="KW-0677">Repeat</keyword>
<dbReference type="CDD" id="cd07417">
    <property type="entry name" value="MPP_PP5_C"/>
    <property type="match status" value="1"/>
</dbReference>
<dbReference type="InterPro" id="IPR013235">
    <property type="entry name" value="PPP_dom"/>
</dbReference>
<evidence type="ECO:0000313" key="12">
    <source>
        <dbReference type="EMBL" id="KAK9868165.1"/>
    </source>
</evidence>
<dbReference type="SUPFAM" id="SSF56300">
    <property type="entry name" value="Metallo-dependent phosphatases"/>
    <property type="match status" value="1"/>
</dbReference>
<dbReference type="PANTHER" id="PTHR45668">
    <property type="entry name" value="SERINE/THREONINE-PROTEIN PHOSPHATASE 5-RELATED"/>
    <property type="match status" value="1"/>
</dbReference>
<dbReference type="SUPFAM" id="SSF48452">
    <property type="entry name" value="TPR-like"/>
    <property type="match status" value="1"/>
</dbReference>
<dbReference type="GO" id="GO:0046872">
    <property type="term" value="F:metal ion binding"/>
    <property type="evidence" value="ECO:0007669"/>
    <property type="project" value="UniProtKB-KW"/>
</dbReference>
<evidence type="ECO:0000256" key="9">
    <source>
        <dbReference type="PIRSR" id="PIRSR033096-1"/>
    </source>
</evidence>
<dbReference type="Pfam" id="PF08321">
    <property type="entry name" value="PPP5"/>
    <property type="match status" value="1"/>
</dbReference>
<evidence type="ECO:0000259" key="11">
    <source>
        <dbReference type="SMART" id="SM00156"/>
    </source>
</evidence>
<dbReference type="InterPro" id="IPR051134">
    <property type="entry name" value="PPP_phosphatase"/>
</dbReference>
<dbReference type="InterPro" id="IPR019734">
    <property type="entry name" value="TPR_rpt"/>
</dbReference>
<dbReference type="PRINTS" id="PR00114">
    <property type="entry name" value="STPHPHTASE"/>
</dbReference>
<keyword evidence="13" id="KW-1185">Reference proteome</keyword>